<gene>
    <name evidence="1" type="ORF">ACFORL_03375</name>
</gene>
<reference evidence="2" key="1">
    <citation type="journal article" date="2019" name="Int. J. Syst. Evol. Microbiol.">
        <title>The Global Catalogue of Microorganisms (GCM) 10K type strain sequencing project: providing services to taxonomists for standard genome sequencing and annotation.</title>
        <authorList>
            <consortium name="The Broad Institute Genomics Platform"/>
            <consortium name="The Broad Institute Genome Sequencing Center for Infectious Disease"/>
            <person name="Wu L."/>
            <person name="Ma J."/>
        </authorList>
    </citation>
    <scope>NUCLEOTIDE SEQUENCE [LARGE SCALE GENOMIC DNA]</scope>
    <source>
        <strain evidence="2">CCUG 59858</strain>
    </source>
</reference>
<dbReference type="EMBL" id="JBHSAB010000002">
    <property type="protein sequence ID" value="MFC3908119.1"/>
    <property type="molecule type" value="Genomic_DNA"/>
</dbReference>
<keyword evidence="2" id="KW-1185">Reference proteome</keyword>
<proteinExistence type="predicted"/>
<dbReference type="RefSeq" id="WP_382341106.1">
    <property type="nucleotide sequence ID" value="NZ_JBHSAB010000002.1"/>
</dbReference>
<evidence type="ECO:0000313" key="2">
    <source>
        <dbReference type="Proteomes" id="UP001595758"/>
    </source>
</evidence>
<organism evidence="1 2">
    <name type="scientific">Legionella dresdenensis</name>
    <dbReference type="NCBI Taxonomy" id="450200"/>
    <lineage>
        <taxon>Bacteria</taxon>
        <taxon>Pseudomonadati</taxon>
        <taxon>Pseudomonadota</taxon>
        <taxon>Gammaproteobacteria</taxon>
        <taxon>Legionellales</taxon>
        <taxon>Legionellaceae</taxon>
        <taxon>Legionella</taxon>
    </lineage>
</organism>
<protein>
    <recommendedName>
        <fullName evidence="3">Ankyrin repeat protein</fullName>
    </recommendedName>
</protein>
<sequence>MPIEDILITYENKSKDPYYANYSPLQCAIFDGALEDAQALMQHYKANKTLNDQLSFVANDTKENILQIAIKHPKVLEYCCQTIKGANPWLFTKLVEHKDIGQDNLFHQIVEFGRVESFKLLKPVLDTYVRPGKVQELWLQKNEHKETPADILHNYEGSKTIQQMQAKNYITPEDAKAASKCRTNLEAEFQEILPEPPKTGMSM</sequence>
<accession>A0ABV8CCS9</accession>
<dbReference type="Proteomes" id="UP001595758">
    <property type="component" value="Unassembled WGS sequence"/>
</dbReference>
<evidence type="ECO:0008006" key="3">
    <source>
        <dbReference type="Google" id="ProtNLM"/>
    </source>
</evidence>
<evidence type="ECO:0000313" key="1">
    <source>
        <dbReference type="EMBL" id="MFC3908119.1"/>
    </source>
</evidence>
<name>A0ABV8CCS9_9GAMM</name>
<comment type="caution">
    <text evidence="1">The sequence shown here is derived from an EMBL/GenBank/DDBJ whole genome shotgun (WGS) entry which is preliminary data.</text>
</comment>